<dbReference type="RefSeq" id="WP_095901546.1">
    <property type="nucleotide sequence ID" value="NZ_CP022383.1"/>
</dbReference>
<sequence length="363" mass="40312">MKKLIFSALVAIALFVSSCGKDDDNGGGSGASLPGTLYVDFATDGIQSYNFSNGKLSKVTKTMNGPGITGCDITYGSKEIALAISTDRSFGTQDTQTFLLRPLDGNYVWFAYDKLPKTGNIFSFSFTYDPQEFYKECIIRLSPNKKFIAVDSYYWDERGVLLLNTETGKLIADFTKGLTRDDLRAQSTPVWTQNNEMYSAIKGVLYRWKEEYGNKVEKVLNINNGKGANYVTVNPQGTRVAFRYEGHLWVQNIDGSDLHQVTTSKLTGSSKADGEYHPVFSPDGKYIAFVGAPTVGRAWTDYDPLQPSQGGVVVTSGGYGYVFVIRDDNKLYDLENDKSGFIVLRQERGTHGVPSYFSGMMWR</sequence>
<organism evidence="2 3">
    <name type="scientific">Capnocytophaga sputigena</name>
    <dbReference type="NCBI Taxonomy" id="1019"/>
    <lineage>
        <taxon>Bacteria</taxon>
        <taxon>Pseudomonadati</taxon>
        <taxon>Bacteroidota</taxon>
        <taxon>Flavobacteriia</taxon>
        <taxon>Flavobacteriales</taxon>
        <taxon>Flavobacteriaceae</taxon>
        <taxon>Capnocytophaga</taxon>
    </lineage>
</organism>
<keyword evidence="1" id="KW-0732">Signal</keyword>
<dbReference type="Proteomes" id="UP000217334">
    <property type="component" value="Chromosome"/>
</dbReference>
<dbReference type="SUPFAM" id="SSF82171">
    <property type="entry name" value="DPP6 N-terminal domain-like"/>
    <property type="match status" value="1"/>
</dbReference>
<feature type="chain" id="PRO_5012219478" description="Translocation protein TolB" evidence="1">
    <location>
        <begin position="23"/>
        <end position="363"/>
    </location>
</feature>
<dbReference type="InterPro" id="IPR011042">
    <property type="entry name" value="6-blade_b-propeller_TolB-like"/>
</dbReference>
<dbReference type="EMBL" id="CP022383">
    <property type="protein sequence ID" value="ATA79664.1"/>
    <property type="molecule type" value="Genomic_DNA"/>
</dbReference>
<protein>
    <recommendedName>
        <fullName evidence="4">Translocation protein TolB</fullName>
    </recommendedName>
</protein>
<evidence type="ECO:0000313" key="2">
    <source>
        <dbReference type="EMBL" id="ATA79664.1"/>
    </source>
</evidence>
<dbReference type="AlphaFoldDB" id="A0A250F3D7"/>
<dbReference type="Gene3D" id="2.120.10.30">
    <property type="entry name" value="TolB, C-terminal domain"/>
    <property type="match status" value="1"/>
</dbReference>
<dbReference type="PROSITE" id="PS51257">
    <property type="entry name" value="PROKAR_LIPOPROTEIN"/>
    <property type="match status" value="1"/>
</dbReference>
<dbReference type="InterPro" id="IPR011659">
    <property type="entry name" value="WD40"/>
</dbReference>
<evidence type="ECO:0000256" key="1">
    <source>
        <dbReference type="SAM" id="SignalP"/>
    </source>
</evidence>
<gene>
    <name evidence="2" type="ORF">CGC59_08230</name>
</gene>
<reference evidence="3" key="1">
    <citation type="submission" date="2017-06" db="EMBL/GenBank/DDBJ databases">
        <title>Capnocytophaga spp. assemblies.</title>
        <authorList>
            <person name="Gulvik C.A."/>
        </authorList>
    </citation>
    <scope>NUCLEOTIDE SEQUENCE [LARGE SCALE GENOMIC DNA]</scope>
    <source>
        <strain evidence="3">H4486</strain>
    </source>
</reference>
<evidence type="ECO:0000313" key="3">
    <source>
        <dbReference type="Proteomes" id="UP000217334"/>
    </source>
</evidence>
<proteinExistence type="predicted"/>
<evidence type="ECO:0008006" key="4">
    <source>
        <dbReference type="Google" id="ProtNLM"/>
    </source>
</evidence>
<name>A0A250F3D7_CAPSP</name>
<dbReference type="Pfam" id="PF07676">
    <property type="entry name" value="PD40"/>
    <property type="match status" value="1"/>
</dbReference>
<feature type="signal peptide" evidence="1">
    <location>
        <begin position="1"/>
        <end position="22"/>
    </location>
</feature>
<accession>A0A250F3D7</accession>